<evidence type="ECO:0000313" key="3">
    <source>
        <dbReference type="Proteomes" id="UP001321473"/>
    </source>
</evidence>
<keyword evidence="3" id="KW-1185">Reference proteome</keyword>
<dbReference type="InterPro" id="IPR036875">
    <property type="entry name" value="Znf_CCHC_sf"/>
</dbReference>
<feature type="domain" description="CCHC-type" evidence="1">
    <location>
        <begin position="72"/>
        <end position="88"/>
    </location>
</feature>
<gene>
    <name evidence="2" type="ORF">V5799_013687</name>
</gene>
<proteinExistence type="predicted"/>
<dbReference type="GO" id="GO:0008270">
    <property type="term" value="F:zinc ion binding"/>
    <property type="evidence" value="ECO:0007669"/>
    <property type="project" value="InterPro"/>
</dbReference>
<dbReference type="Proteomes" id="UP001321473">
    <property type="component" value="Unassembled WGS sequence"/>
</dbReference>
<accession>A0AAQ4E560</accession>
<reference evidence="2 3" key="1">
    <citation type="journal article" date="2023" name="Arcadia Sci">
        <title>De novo assembly of a long-read Amblyomma americanum tick genome.</title>
        <authorList>
            <person name="Chou S."/>
            <person name="Poskanzer K.E."/>
            <person name="Rollins M."/>
            <person name="Thuy-Boun P.S."/>
        </authorList>
    </citation>
    <scope>NUCLEOTIDE SEQUENCE [LARGE SCALE GENOMIC DNA]</scope>
    <source>
        <strain evidence="2">F_SG_1</strain>
        <tissue evidence="2">Salivary glands</tissue>
    </source>
</reference>
<sequence length="252" mass="27664">MIVAEEFLNNCHVRLAIFIREPDCKTVDEITVAADYSMEAQRQINLLIFKEKVEHNSRTSRDSTPGSKTQVRCFLCDKAGHKASACRTRPKQPYCMVCRKQGHDAQSCRRKNPGDREVSACCMHLSRPLVEVWPDVASVDVGYRPARFSVTMPLQAGELFGQPVSVLRDTGTNSIVVRRDLVPEAALTGDSATLLLADDSSLKVPEAEVLISSPYFTGKSIARCLETPLYDVIIGNVPGAKVPFSINGTGPP</sequence>
<protein>
    <recommendedName>
        <fullName evidence="1">CCHC-type domain-containing protein</fullName>
    </recommendedName>
</protein>
<dbReference type="SMART" id="SM00343">
    <property type="entry name" value="ZnF_C2HC"/>
    <property type="match status" value="2"/>
</dbReference>
<organism evidence="2 3">
    <name type="scientific">Amblyomma americanum</name>
    <name type="common">Lone star tick</name>
    <dbReference type="NCBI Taxonomy" id="6943"/>
    <lineage>
        <taxon>Eukaryota</taxon>
        <taxon>Metazoa</taxon>
        <taxon>Ecdysozoa</taxon>
        <taxon>Arthropoda</taxon>
        <taxon>Chelicerata</taxon>
        <taxon>Arachnida</taxon>
        <taxon>Acari</taxon>
        <taxon>Parasitiformes</taxon>
        <taxon>Ixodida</taxon>
        <taxon>Ixodoidea</taxon>
        <taxon>Ixodidae</taxon>
        <taxon>Amblyomminae</taxon>
        <taxon>Amblyomma</taxon>
    </lineage>
</organism>
<evidence type="ECO:0000259" key="1">
    <source>
        <dbReference type="SMART" id="SM00343"/>
    </source>
</evidence>
<dbReference type="AlphaFoldDB" id="A0AAQ4E560"/>
<evidence type="ECO:0000313" key="2">
    <source>
        <dbReference type="EMBL" id="KAK8769847.1"/>
    </source>
</evidence>
<dbReference type="Gene3D" id="4.10.60.10">
    <property type="entry name" value="Zinc finger, CCHC-type"/>
    <property type="match status" value="1"/>
</dbReference>
<dbReference type="PANTHER" id="PTHR46888">
    <property type="entry name" value="ZINC KNUCKLE DOMAINCONTAINING PROTEIN-RELATED"/>
    <property type="match status" value="1"/>
</dbReference>
<dbReference type="EMBL" id="JARKHS020021973">
    <property type="protein sequence ID" value="KAK8769847.1"/>
    <property type="molecule type" value="Genomic_DNA"/>
</dbReference>
<dbReference type="GO" id="GO:0003676">
    <property type="term" value="F:nucleic acid binding"/>
    <property type="evidence" value="ECO:0007669"/>
    <property type="project" value="InterPro"/>
</dbReference>
<feature type="domain" description="CCHC-type" evidence="1">
    <location>
        <begin position="94"/>
        <end position="110"/>
    </location>
</feature>
<dbReference type="PANTHER" id="PTHR46888:SF1">
    <property type="entry name" value="RIBONUCLEASE H"/>
    <property type="match status" value="1"/>
</dbReference>
<comment type="caution">
    <text evidence="2">The sequence shown here is derived from an EMBL/GenBank/DDBJ whole genome shotgun (WGS) entry which is preliminary data.</text>
</comment>
<name>A0AAQ4E560_AMBAM</name>
<dbReference type="SUPFAM" id="SSF57756">
    <property type="entry name" value="Retrovirus zinc finger-like domains"/>
    <property type="match status" value="1"/>
</dbReference>
<dbReference type="InterPro" id="IPR001878">
    <property type="entry name" value="Znf_CCHC"/>
</dbReference>